<evidence type="ECO:0000256" key="1">
    <source>
        <dbReference type="ARBA" id="ARBA00023015"/>
    </source>
</evidence>
<dbReference type="Pfam" id="PF13490">
    <property type="entry name" value="zf-HC2"/>
    <property type="match status" value="1"/>
</dbReference>
<feature type="compositionally biased region" description="Low complexity" evidence="3">
    <location>
        <begin position="116"/>
        <end position="131"/>
    </location>
</feature>
<feature type="domain" description="Putative zinc-finger" evidence="5">
    <location>
        <begin position="4"/>
        <end position="37"/>
    </location>
</feature>
<dbReference type="RefSeq" id="WP_379533314.1">
    <property type="nucleotide sequence ID" value="NZ_JBHSBI010000027.1"/>
</dbReference>
<name>A0ABV8GKB7_9ACTN</name>
<accession>A0ABV8GKB7</accession>
<keyword evidence="4" id="KW-1133">Transmembrane helix</keyword>
<evidence type="ECO:0000259" key="5">
    <source>
        <dbReference type="Pfam" id="PF13490"/>
    </source>
</evidence>
<evidence type="ECO:0000313" key="6">
    <source>
        <dbReference type="EMBL" id="MFC4013455.1"/>
    </source>
</evidence>
<dbReference type="EMBL" id="JBHSBI010000027">
    <property type="protein sequence ID" value="MFC4013455.1"/>
    <property type="molecule type" value="Genomic_DNA"/>
</dbReference>
<dbReference type="InterPro" id="IPR041916">
    <property type="entry name" value="Anti_sigma_zinc_sf"/>
</dbReference>
<comment type="caution">
    <text evidence="6">The sequence shown here is derived from an EMBL/GenBank/DDBJ whole genome shotgun (WGS) entry which is preliminary data.</text>
</comment>
<feature type="transmembrane region" description="Helical" evidence="4">
    <location>
        <begin position="86"/>
        <end position="107"/>
    </location>
</feature>
<dbReference type="InterPro" id="IPR027383">
    <property type="entry name" value="Znf_put"/>
</dbReference>
<organism evidence="6 7">
    <name type="scientific">Nonomuraea purpurea</name>
    <dbReference type="NCBI Taxonomy" id="1849276"/>
    <lineage>
        <taxon>Bacteria</taxon>
        <taxon>Bacillati</taxon>
        <taxon>Actinomycetota</taxon>
        <taxon>Actinomycetes</taxon>
        <taxon>Streptosporangiales</taxon>
        <taxon>Streptosporangiaceae</taxon>
        <taxon>Nonomuraea</taxon>
    </lineage>
</organism>
<feature type="region of interest" description="Disordered" evidence="3">
    <location>
        <begin position="116"/>
        <end position="181"/>
    </location>
</feature>
<evidence type="ECO:0000313" key="7">
    <source>
        <dbReference type="Proteomes" id="UP001595851"/>
    </source>
</evidence>
<gene>
    <name evidence="6" type="ORF">ACFOY2_39945</name>
</gene>
<evidence type="ECO:0000256" key="2">
    <source>
        <dbReference type="ARBA" id="ARBA00023163"/>
    </source>
</evidence>
<protein>
    <submittedName>
        <fullName evidence="6">Anti-sigma factor family protein</fullName>
    </submittedName>
</protein>
<keyword evidence="4" id="KW-0812">Transmembrane</keyword>
<reference evidence="7" key="1">
    <citation type="journal article" date="2019" name="Int. J. Syst. Evol. Microbiol.">
        <title>The Global Catalogue of Microorganisms (GCM) 10K type strain sequencing project: providing services to taxonomists for standard genome sequencing and annotation.</title>
        <authorList>
            <consortium name="The Broad Institute Genomics Platform"/>
            <consortium name="The Broad Institute Genome Sequencing Center for Infectious Disease"/>
            <person name="Wu L."/>
            <person name="Ma J."/>
        </authorList>
    </citation>
    <scope>NUCLEOTIDE SEQUENCE [LARGE SCALE GENOMIC DNA]</scope>
    <source>
        <strain evidence="7">TBRC 1276</strain>
    </source>
</reference>
<feature type="compositionally biased region" description="Basic and acidic residues" evidence="3">
    <location>
        <begin position="163"/>
        <end position="181"/>
    </location>
</feature>
<keyword evidence="7" id="KW-1185">Reference proteome</keyword>
<sequence length="276" mass="29134">MMTCEEVKLALGAHALGALDPEEAIEIDNHLATCDDCGAELVELEGVTSFLGKVSERDVELVASPPRQVLDRLLNDRAKRTKRSRLLLTLAASAAAVAVGGTALVAVQTSADRDVSTAAAPESAGSGAADSQVRPRADKAEQLDSPVPYVVESPSRAVPTKSPADEARVFSDEGREFSGQNKAEEYRATVSAWPGGDGGTDLGVRVSGVPVGTTCRLVVIGVDGERRPTKAWRLTRDTYQDKVVFRRSTSLPMPEIAGFEIVDAAGRVLVGVKVPN</sequence>
<proteinExistence type="predicted"/>
<evidence type="ECO:0000256" key="3">
    <source>
        <dbReference type="SAM" id="MobiDB-lite"/>
    </source>
</evidence>
<keyword evidence="4" id="KW-0472">Membrane</keyword>
<dbReference type="Proteomes" id="UP001595851">
    <property type="component" value="Unassembled WGS sequence"/>
</dbReference>
<keyword evidence="1" id="KW-0805">Transcription regulation</keyword>
<keyword evidence="2" id="KW-0804">Transcription</keyword>
<dbReference type="Gene3D" id="1.10.10.1320">
    <property type="entry name" value="Anti-sigma factor, zinc-finger domain"/>
    <property type="match status" value="1"/>
</dbReference>
<feature type="compositionally biased region" description="Basic and acidic residues" evidence="3">
    <location>
        <begin position="133"/>
        <end position="142"/>
    </location>
</feature>
<evidence type="ECO:0000256" key="4">
    <source>
        <dbReference type="SAM" id="Phobius"/>
    </source>
</evidence>